<dbReference type="InterPro" id="IPR025178">
    <property type="entry name" value="Lnb_N"/>
</dbReference>
<dbReference type="Pfam" id="PF25225">
    <property type="entry name" value="DUF7843"/>
    <property type="match status" value="1"/>
</dbReference>
<feature type="domain" description="DUF7840" evidence="2">
    <location>
        <begin position="440"/>
        <end position="647"/>
    </location>
</feature>
<dbReference type="InterPro" id="IPR057165">
    <property type="entry name" value="DUF7843"/>
</dbReference>
<protein>
    <submittedName>
        <fullName evidence="4">Uncharacterized protein</fullName>
    </submittedName>
</protein>
<dbReference type="Pfam" id="PF13387">
    <property type="entry name" value="Lnb_N"/>
    <property type="match status" value="1"/>
</dbReference>
<dbReference type="AlphaFoldDB" id="A0A381PWZ9"/>
<evidence type="ECO:0000259" key="3">
    <source>
        <dbReference type="Pfam" id="PF25225"/>
    </source>
</evidence>
<name>A0A381PWZ9_9ZZZZ</name>
<evidence type="ECO:0000259" key="2">
    <source>
        <dbReference type="Pfam" id="PF25222"/>
    </source>
</evidence>
<evidence type="ECO:0000259" key="1">
    <source>
        <dbReference type="Pfam" id="PF13387"/>
    </source>
</evidence>
<dbReference type="EMBL" id="UINC01001127">
    <property type="protein sequence ID" value="SUZ71611.1"/>
    <property type="molecule type" value="Genomic_DNA"/>
</dbReference>
<proteinExistence type="predicted"/>
<accession>A0A381PWZ9</accession>
<dbReference type="Pfam" id="PF25222">
    <property type="entry name" value="DUF7840"/>
    <property type="match status" value="1"/>
</dbReference>
<feature type="domain" description="Lnb N-terminal periplasmic" evidence="1">
    <location>
        <begin position="155"/>
        <end position="304"/>
    </location>
</feature>
<reference evidence="4" key="1">
    <citation type="submission" date="2018-05" db="EMBL/GenBank/DDBJ databases">
        <authorList>
            <person name="Lanie J.A."/>
            <person name="Ng W.-L."/>
            <person name="Kazmierczak K.M."/>
            <person name="Andrzejewski T.M."/>
            <person name="Davidsen T.M."/>
            <person name="Wayne K.J."/>
            <person name="Tettelin H."/>
            <person name="Glass J.I."/>
            <person name="Rusch D."/>
            <person name="Podicherti R."/>
            <person name="Tsui H.-C.T."/>
            <person name="Winkler M.E."/>
        </authorList>
    </citation>
    <scope>NUCLEOTIDE SEQUENCE</scope>
</reference>
<organism evidence="4">
    <name type="scientific">marine metagenome</name>
    <dbReference type="NCBI Taxonomy" id="408172"/>
    <lineage>
        <taxon>unclassified sequences</taxon>
        <taxon>metagenomes</taxon>
        <taxon>ecological metagenomes</taxon>
    </lineage>
</organism>
<sequence>MNKIPVLTLKIFYLRSWLLFCLILFPSGTLLQAGTVNSEPVPSSESHLLSSLWEQALERQISRHPYWLKLLHFYSFGESVGQWSFKSDVESSSFFLSSNGKRDPQAELKATLKALLAPSVDDPNQHARCKFVARFNWLRSKLDFPVLPKQECPLFERWANLAEATGISIVFVSAYLKNPASTFGHLLIKFNSSNSLFGHSLLRPTLNYGAKINPGDNPLMYALRGLFGAYDGSFTDERFYNYNHLYGENELRDMWEYQLNFTLEERQRVTYHAWELLQNINFKYYFLLDNCAYRMAELLEVAWDDAARINTSGAFWAIPVDVVFKLQKFNKGSRQQPLLGSPKLIPSRQRKLRQRVAQLSEMEQEQLKSLVDTSDHLDSEQFLALPEKSQARIIDALLDYLQYEKEEKLTLLQQKDLNKLLRLRSSLPVLEIKAAAQNPQAPTEGTPPMRFRLGTVFNGATGPALEIGSWANYHDLLGNESGHLQNAEVVTLDLQLQIRENSLEVTQFQLFDIQKYTLSPSGIPGDFDWSWRARAAWERENYSCLACRQFRMSGGFGASSSFAGNDMEYAFVDLFGETSRDLRSPVTFGYAPHLGVTWSPLDILKIKLEGGWFKSVSGPKQDYFRGSFKQRLSLAKDWDIRLEMAQLESLEGTLALHYYW</sequence>
<gene>
    <name evidence="4" type="ORF">METZ01_LOCUS24465</name>
</gene>
<dbReference type="InterPro" id="IPR057162">
    <property type="entry name" value="DUF7840"/>
</dbReference>
<evidence type="ECO:0000313" key="4">
    <source>
        <dbReference type="EMBL" id="SUZ71611.1"/>
    </source>
</evidence>
<feature type="domain" description="DUF7843" evidence="3">
    <location>
        <begin position="60"/>
        <end position="140"/>
    </location>
</feature>